<accession>A0AAV7PJU0</accession>
<dbReference type="EMBL" id="JANPWB010000011">
    <property type="protein sequence ID" value="KAJ1128431.1"/>
    <property type="molecule type" value="Genomic_DNA"/>
</dbReference>
<evidence type="ECO:0000256" key="1">
    <source>
        <dbReference type="SAM" id="MobiDB-lite"/>
    </source>
</evidence>
<evidence type="ECO:0000313" key="2">
    <source>
        <dbReference type="EMBL" id="KAJ1128431.1"/>
    </source>
</evidence>
<organism evidence="2 3">
    <name type="scientific">Pleurodeles waltl</name>
    <name type="common">Iberian ribbed newt</name>
    <dbReference type="NCBI Taxonomy" id="8319"/>
    <lineage>
        <taxon>Eukaryota</taxon>
        <taxon>Metazoa</taxon>
        <taxon>Chordata</taxon>
        <taxon>Craniata</taxon>
        <taxon>Vertebrata</taxon>
        <taxon>Euteleostomi</taxon>
        <taxon>Amphibia</taxon>
        <taxon>Batrachia</taxon>
        <taxon>Caudata</taxon>
        <taxon>Salamandroidea</taxon>
        <taxon>Salamandridae</taxon>
        <taxon>Pleurodelinae</taxon>
        <taxon>Pleurodeles</taxon>
    </lineage>
</organism>
<sequence>MHRCSQGHQRPSPLVGSQGRPCHVSICVVGRPCMAKPQSAPARSRVDLALCQRAARVRTAQPSSSGVEEQVYISWVPLQWGPLKDFVYFWGGQDGALGTRFCHLG</sequence>
<feature type="region of interest" description="Disordered" evidence="1">
    <location>
        <begin position="1"/>
        <end position="20"/>
    </location>
</feature>
<reference evidence="2" key="1">
    <citation type="journal article" date="2022" name="bioRxiv">
        <title>Sequencing and chromosome-scale assembly of the giantPleurodeles waltlgenome.</title>
        <authorList>
            <person name="Brown T."/>
            <person name="Elewa A."/>
            <person name="Iarovenko S."/>
            <person name="Subramanian E."/>
            <person name="Araus A.J."/>
            <person name="Petzold A."/>
            <person name="Susuki M."/>
            <person name="Suzuki K.-i.T."/>
            <person name="Hayashi T."/>
            <person name="Toyoda A."/>
            <person name="Oliveira C."/>
            <person name="Osipova E."/>
            <person name="Leigh N.D."/>
            <person name="Simon A."/>
            <person name="Yun M.H."/>
        </authorList>
    </citation>
    <scope>NUCLEOTIDE SEQUENCE</scope>
    <source>
        <strain evidence="2">20211129_DDA</strain>
        <tissue evidence="2">Liver</tissue>
    </source>
</reference>
<evidence type="ECO:0000313" key="3">
    <source>
        <dbReference type="Proteomes" id="UP001066276"/>
    </source>
</evidence>
<gene>
    <name evidence="2" type="ORF">NDU88_006810</name>
</gene>
<dbReference type="Proteomes" id="UP001066276">
    <property type="component" value="Chromosome 7"/>
</dbReference>
<protein>
    <submittedName>
        <fullName evidence="2">Uncharacterized protein</fullName>
    </submittedName>
</protein>
<comment type="caution">
    <text evidence="2">The sequence shown here is derived from an EMBL/GenBank/DDBJ whole genome shotgun (WGS) entry which is preliminary data.</text>
</comment>
<keyword evidence="3" id="KW-1185">Reference proteome</keyword>
<name>A0AAV7PJU0_PLEWA</name>
<dbReference type="AlphaFoldDB" id="A0AAV7PJU0"/>
<proteinExistence type="predicted"/>